<evidence type="ECO:0000256" key="19">
    <source>
        <dbReference type="ARBA" id="ARBA00047493"/>
    </source>
</evidence>
<dbReference type="UniPathway" id="UPA00077">
    <property type="reaction ID" value="UER00157"/>
</dbReference>
<evidence type="ECO:0000256" key="5">
    <source>
        <dbReference type="ARBA" id="ARBA00008276"/>
    </source>
</evidence>
<proteinExistence type="inferred from homology"/>
<evidence type="ECO:0000256" key="6">
    <source>
        <dbReference type="ARBA" id="ARBA00011245"/>
    </source>
</evidence>
<dbReference type="Pfam" id="PF02875">
    <property type="entry name" value="Mur_ligase_C"/>
    <property type="match status" value="1"/>
</dbReference>
<accession>A0A7C4VRG1</accession>
<comment type="function">
    <text evidence="2">Functions in two distinct reactions of the de novo folate biosynthetic pathway. Catalyzes the addition of a glutamate residue to dihydropteroate (7,8-dihydropteroate or H2Pte) to form dihydrofolate (7,8-dihydrofolate monoglutamate or H2Pte-Glu). Also catalyzes successive additions of L-glutamate to tetrahydrofolate or 10-formyltetrahydrofolate or 5,10-methylenetetrahydrofolate, leading to folylpolyglutamate derivatives.</text>
</comment>
<evidence type="ECO:0000256" key="12">
    <source>
        <dbReference type="ARBA" id="ARBA00022741"/>
    </source>
</evidence>
<feature type="domain" description="Mur ligase central" evidence="25">
    <location>
        <begin position="35"/>
        <end position="252"/>
    </location>
</feature>
<protein>
    <recommendedName>
        <fullName evidence="9">Dihydrofolate synthase/folylpolyglutamate synthase</fullName>
        <ecNumber evidence="7">6.3.2.12</ecNumber>
        <ecNumber evidence="8">6.3.2.17</ecNumber>
    </recommendedName>
    <alternativeName>
        <fullName evidence="18">Folylpoly-gamma-glutamate synthetase-dihydrofolate synthetase</fullName>
    </alternativeName>
    <alternativeName>
        <fullName evidence="16">Folylpolyglutamate synthetase</fullName>
    </alternativeName>
    <alternativeName>
        <fullName evidence="17">Tetrahydrofolylpolyglutamate synthase</fullName>
    </alternativeName>
</protein>
<evidence type="ECO:0000256" key="1">
    <source>
        <dbReference type="ARBA" id="ARBA00001946"/>
    </source>
</evidence>
<sequence>MYNLRRFGVKLELGTIRRMLAGLGNPQDSFKTIHIAGTNGKGSVAATLYAILMEAGYSVGLYTSPHLVQFNERIAVDGQLATDEEILEAYLSVRSISPGEREPTFFEYTTAMAFSVFAKRHVDWVVVETGMGGRMDATNVIVPVVSIITNVGLEHQQYLGRTLEEIAWEKGGIIKKGVPVVTGASQPKVLSVLQAIADIRKCELYRLKKDFNIQKNSDGTISYRGMDHAYPNLELQLIGDHQLKNAALSIATCELLRDRQVLIDERAIREGLRSTRWPGRLEIVRQSPELILDGAHNLDAARTLAKHLETAYAGRDITLVIGILSDKPYEKILKILVPLCKRVICTKPKIDRALPVETIENISRKIVSDVITVPKVDRAVQTALQKAKPNDVICVAGSLYVVGEAKAYLDGVRPTMGPI</sequence>
<evidence type="ECO:0000256" key="8">
    <source>
        <dbReference type="ARBA" id="ARBA00013025"/>
    </source>
</evidence>
<comment type="caution">
    <text evidence="26">The sequence shown here is derived from an EMBL/GenBank/DDBJ whole genome shotgun (WGS) entry which is preliminary data.</text>
</comment>
<dbReference type="AlphaFoldDB" id="A0A7C4VRG1"/>
<evidence type="ECO:0000256" key="15">
    <source>
        <dbReference type="ARBA" id="ARBA00022909"/>
    </source>
</evidence>
<dbReference type="GO" id="GO:0046656">
    <property type="term" value="P:folic acid biosynthetic process"/>
    <property type="evidence" value="ECO:0007669"/>
    <property type="project" value="UniProtKB-KW"/>
</dbReference>
<dbReference type="EMBL" id="DSUH01000328">
    <property type="protein sequence ID" value="HGU34029.1"/>
    <property type="molecule type" value="Genomic_DNA"/>
</dbReference>
<evidence type="ECO:0000259" key="25">
    <source>
        <dbReference type="Pfam" id="PF08245"/>
    </source>
</evidence>
<evidence type="ECO:0000256" key="14">
    <source>
        <dbReference type="ARBA" id="ARBA00022842"/>
    </source>
</evidence>
<evidence type="ECO:0000256" key="9">
    <source>
        <dbReference type="ARBA" id="ARBA00019357"/>
    </source>
</evidence>
<comment type="pathway">
    <text evidence="4">Cofactor biosynthesis; tetrahydrofolylpolyglutamate biosynthesis.</text>
</comment>
<keyword evidence="12 23" id="KW-0547">Nucleotide-binding</keyword>
<evidence type="ECO:0000256" key="17">
    <source>
        <dbReference type="ARBA" id="ARBA00030592"/>
    </source>
</evidence>
<organism evidence="26">
    <name type="scientific">Desulfatirhabdium butyrativorans</name>
    <dbReference type="NCBI Taxonomy" id="340467"/>
    <lineage>
        <taxon>Bacteria</taxon>
        <taxon>Pseudomonadati</taxon>
        <taxon>Thermodesulfobacteriota</taxon>
        <taxon>Desulfobacteria</taxon>
        <taxon>Desulfobacterales</taxon>
        <taxon>Desulfatirhabdiaceae</taxon>
        <taxon>Desulfatirhabdium</taxon>
    </lineage>
</organism>
<dbReference type="PANTHER" id="PTHR11136">
    <property type="entry name" value="FOLYLPOLYGLUTAMATE SYNTHASE-RELATED"/>
    <property type="match status" value="1"/>
</dbReference>
<keyword evidence="15" id="KW-0289">Folate biosynthesis</keyword>
<name>A0A7C4VRG1_9BACT</name>
<dbReference type="GO" id="GO:0046872">
    <property type="term" value="F:metal ion binding"/>
    <property type="evidence" value="ECO:0007669"/>
    <property type="project" value="UniProtKB-KW"/>
</dbReference>
<keyword evidence="10 23" id="KW-0436">Ligase</keyword>
<evidence type="ECO:0000256" key="7">
    <source>
        <dbReference type="ARBA" id="ARBA00013023"/>
    </source>
</evidence>
<comment type="similarity">
    <text evidence="5 23">Belongs to the folylpolyglutamate synthase family.</text>
</comment>
<evidence type="ECO:0000256" key="11">
    <source>
        <dbReference type="ARBA" id="ARBA00022723"/>
    </source>
</evidence>
<dbReference type="SUPFAM" id="SSF53244">
    <property type="entry name" value="MurD-like peptide ligases, peptide-binding domain"/>
    <property type="match status" value="1"/>
</dbReference>
<dbReference type="PANTHER" id="PTHR11136:SF0">
    <property type="entry name" value="DIHYDROFOLATE SYNTHETASE-RELATED"/>
    <property type="match status" value="1"/>
</dbReference>
<dbReference type="EC" id="6.3.2.12" evidence="7"/>
<evidence type="ECO:0000256" key="18">
    <source>
        <dbReference type="ARBA" id="ARBA00032510"/>
    </source>
</evidence>
<comment type="catalytic activity">
    <reaction evidence="21">
        <text>(6R)-5,10-methylenetetrahydrofolyl-(gamma-L-Glu)(n) + L-glutamate + ATP = (6R)-5,10-methylenetetrahydrofolyl-(gamma-L-Glu)(n+1) + ADP + phosphate + H(+)</text>
        <dbReference type="Rhea" id="RHEA:51912"/>
        <dbReference type="Rhea" id="RHEA-COMP:13257"/>
        <dbReference type="Rhea" id="RHEA-COMP:13258"/>
        <dbReference type="ChEBI" id="CHEBI:15378"/>
        <dbReference type="ChEBI" id="CHEBI:29985"/>
        <dbReference type="ChEBI" id="CHEBI:30616"/>
        <dbReference type="ChEBI" id="CHEBI:43474"/>
        <dbReference type="ChEBI" id="CHEBI:136572"/>
        <dbReference type="ChEBI" id="CHEBI:456216"/>
        <dbReference type="EC" id="6.3.2.17"/>
    </reaction>
</comment>
<reference evidence="26" key="1">
    <citation type="journal article" date="2020" name="mSystems">
        <title>Genome- and Community-Level Interaction Insights into Carbon Utilization and Element Cycling Functions of Hydrothermarchaeota in Hydrothermal Sediment.</title>
        <authorList>
            <person name="Zhou Z."/>
            <person name="Liu Y."/>
            <person name="Xu W."/>
            <person name="Pan J."/>
            <person name="Luo Z.H."/>
            <person name="Li M."/>
        </authorList>
    </citation>
    <scope>NUCLEOTIDE SEQUENCE [LARGE SCALE GENOMIC DNA]</scope>
    <source>
        <strain evidence="26">SpSt-477</strain>
    </source>
</reference>
<evidence type="ECO:0000256" key="16">
    <source>
        <dbReference type="ARBA" id="ARBA00030048"/>
    </source>
</evidence>
<comment type="catalytic activity">
    <reaction evidence="19">
        <text>(6S)-5,6,7,8-tetrahydrofolyl-(gamma-L-Glu)(n) + L-glutamate + ATP = (6S)-5,6,7,8-tetrahydrofolyl-(gamma-L-Glu)(n+1) + ADP + phosphate + H(+)</text>
        <dbReference type="Rhea" id="RHEA:10580"/>
        <dbReference type="Rhea" id="RHEA-COMP:14738"/>
        <dbReference type="Rhea" id="RHEA-COMP:14740"/>
        <dbReference type="ChEBI" id="CHEBI:15378"/>
        <dbReference type="ChEBI" id="CHEBI:29985"/>
        <dbReference type="ChEBI" id="CHEBI:30616"/>
        <dbReference type="ChEBI" id="CHEBI:43474"/>
        <dbReference type="ChEBI" id="CHEBI:141005"/>
        <dbReference type="ChEBI" id="CHEBI:456216"/>
        <dbReference type="EC" id="6.3.2.17"/>
    </reaction>
</comment>
<dbReference type="GO" id="GO:0046654">
    <property type="term" value="P:tetrahydrofolate biosynthetic process"/>
    <property type="evidence" value="ECO:0007669"/>
    <property type="project" value="UniProtKB-UniPathway"/>
</dbReference>
<dbReference type="InterPro" id="IPR001645">
    <property type="entry name" value="Folylpolyglutamate_synth"/>
</dbReference>
<dbReference type="InterPro" id="IPR036565">
    <property type="entry name" value="Mur-like_cat_sf"/>
</dbReference>
<evidence type="ECO:0000256" key="3">
    <source>
        <dbReference type="ARBA" id="ARBA00004799"/>
    </source>
</evidence>
<comment type="pathway">
    <text evidence="3">Cofactor biosynthesis; tetrahydrofolate biosynthesis; 7,8-dihydrofolate from 2-amino-4-hydroxy-6-hydroxymethyl-7,8-dihydropteridine diphosphate and 4-aminobenzoate: step 2/2.</text>
</comment>
<feature type="domain" description="Mur ligase C-terminal" evidence="24">
    <location>
        <begin position="279"/>
        <end position="398"/>
    </location>
</feature>
<evidence type="ECO:0000256" key="21">
    <source>
        <dbReference type="ARBA" id="ARBA00049035"/>
    </source>
</evidence>
<dbReference type="InterPro" id="IPR018109">
    <property type="entry name" value="Folylpolyglutamate_synth_CS"/>
</dbReference>
<evidence type="ECO:0000256" key="10">
    <source>
        <dbReference type="ARBA" id="ARBA00022598"/>
    </source>
</evidence>
<comment type="catalytic activity">
    <reaction evidence="22">
        <text>7,8-dihydropteroate + L-glutamate + ATP = 7,8-dihydrofolate + ADP + phosphate + H(+)</text>
        <dbReference type="Rhea" id="RHEA:23584"/>
        <dbReference type="ChEBI" id="CHEBI:15378"/>
        <dbReference type="ChEBI" id="CHEBI:17839"/>
        <dbReference type="ChEBI" id="CHEBI:29985"/>
        <dbReference type="ChEBI" id="CHEBI:30616"/>
        <dbReference type="ChEBI" id="CHEBI:43474"/>
        <dbReference type="ChEBI" id="CHEBI:57451"/>
        <dbReference type="ChEBI" id="CHEBI:456216"/>
        <dbReference type="EC" id="6.3.2.12"/>
    </reaction>
</comment>
<dbReference type="FunFam" id="3.40.1190.10:FF:000004">
    <property type="entry name" value="Dihydrofolate synthase/folylpolyglutamate synthase"/>
    <property type="match status" value="1"/>
</dbReference>
<dbReference type="Gene3D" id="3.90.190.20">
    <property type="entry name" value="Mur ligase, C-terminal domain"/>
    <property type="match status" value="1"/>
</dbReference>
<dbReference type="GO" id="GO:0005737">
    <property type="term" value="C:cytoplasm"/>
    <property type="evidence" value="ECO:0007669"/>
    <property type="project" value="TreeGrafter"/>
</dbReference>
<dbReference type="GO" id="GO:0004326">
    <property type="term" value="F:tetrahydrofolylpolyglutamate synthase activity"/>
    <property type="evidence" value="ECO:0007669"/>
    <property type="project" value="UniProtKB-EC"/>
</dbReference>
<evidence type="ECO:0000256" key="13">
    <source>
        <dbReference type="ARBA" id="ARBA00022840"/>
    </source>
</evidence>
<evidence type="ECO:0000256" key="2">
    <source>
        <dbReference type="ARBA" id="ARBA00002714"/>
    </source>
</evidence>
<keyword evidence="14" id="KW-0460">Magnesium</keyword>
<evidence type="ECO:0000256" key="20">
    <source>
        <dbReference type="ARBA" id="ARBA00047808"/>
    </source>
</evidence>
<evidence type="ECO:0000256" key="22">
    <source>
        <dbReference type="ARBA" id="ARBA00049161"/>
    </source>
</evidence>
<dbReference type="GO" id="GO:0008841">
    <property type="term" value="F:dihydrofolate synthase activity"/>
    <property type="evidence" value="ECO:0007669"/>
    <property type="project" value="UniProtKB-EC"/>
</dbReference>
<dbReference type="InterPro" id="IPR013221">
    <property type="entry name" value="Mur_ligase_cen"/>
</dbReference>
<comment type="cofactor">
    <cofactor evidence="1">
        <name>Mg(2+)</name>
        <dbReference type="ChEBI" id="CHEBI:18420"/>
    </cofactor>
</comment>
<evidence type="ECO:0000259" key="24">
    <source>
        <dbReference type="Pfam" id="PF02875"/>
    </source>
</evidence>
<evidence type="ECO:0000256" key="23">
    <source>
        <dbReference type="PIRNR" id="PIRNR001563"/>
    </source>
</evidence>
<keyword evidence="13 23" id="KW-0067">ATP-binding</keyword>
<dbReference type="NCBIfam" id="TIGR01499">
    <property type="entry name" value="folC"/>
    <property type="match status" value="1"/>
</dbReference>
<evidence type="ECO:0000313" key="26">
    <source>
        <dbReference type="EMBL" id="HGU34029.1"/>
    </source>
</evidence>
<comment type="subunit">
    <text evidence="6">Monomer.</text>
</comment>
<keyword evidence="11" id="KW-0479">Metal-binding</keyword>
<dbReference type="GO" id="GO:0005524">
    <property type="term" value="F:ATP binding"/>
    <property type="evidence" value="ECO:0007669"/>
    <property type="project" value="UniProtKB-KW"/>
</dbReference>
<gene>
    <name evidence="26" type="ORF">ENS29_14460</name>
</gene>
<dbReference type="EC" id="6.3.2.17" evidence="8"/>
<dbReference type="InterPro" id="IPR036615">
    <property type="entry name" value="Mur_ligase_C_dom_sf"/>
</dbReference>
<dbReference type="PROSITE" id="PS01012">
    <property type="entry name" value="FOLYLPOLYGLU_SYNT_2"/>
    <property type="match status" value="1"/>
</dbReference>
<evidence type="ECO:0000256" key="4">
    <source>
        <dbReference type="ARBA" id="ARBA00005150"/>
    </source>
</evidence>
<dbReference type="Gene3D" id="3.40.1190.10">
    <property type="entry name" value="Mur-like, catalytic domain"/>
    <property type="match status" value="1"/>
</dbReference>
<dbReference type="InterPro" id="IPR004101">
    <property type="entry name" value="Mur_ligase_C"/>
</dbReference>
<dbReference type="PIRSF" id="PIRSF001563">
    <property type="entry name" value="Folylpolyglu_synth"/>
    <property type="match status" value="1"/>
</dbReference>
<comment type="catalytic activity">
    <reaction evidence="20">
        <text>10-formyltetrahydrofolyl-(gamma-L-Glu)(n) + L-glutamate + ATP = 10-formyltetrahydrofolyl-(gamma-L-Glu)(n+1) + ADP + phosphate + H(+)</text>
        <dbReference type="Rhea" id="RHEA:51904"/>
        <dbReference type="Rhea" id="RHEA-COMP:13088"/>
        <dbReference type="Rhea" id="RHEA-COMP:14300"/>
        <dbReference type="ChEBI" id="CHEBI:15378"/>
        <dbReference type="ChEBI" id="CHEBI:29985"/>
        <dbReference type="ChEBI" id="CHEBI:30616"/>
        <dbReference type="ChEBI" id="CHEBI:43474"/>
        <dbReference type="ChEBI" id="CHEBI:134413"/>
        <dbReference type="ChEBI" id="CHEBI:456216"/>
        <dbReference type="EC" id="6.3.2.17"/>
    </reaction>
</comment>
<dbReference type="Pfam" id="PF08245">
    <property type="entry name" value="Mur_ligase_M"/>
    <property type="match status" value="1"/>
</dbReference>
<dbReference type="SUPFAM" id="SSF53623">
    <property type="entry name" value="MurD-like peptide ligases, catalytic domain"/>
    <property type="match status" value="1"/>
</dbReference>